<evidence type="ECO:0000313" key="2">
    <source>
        <dbReference type="Proteomes" id="UP001271789"/>
    </source>
</evidence>
<reference evidence="1" key="1">
    <citation type="submission" date="2023-06" db="EMBL/GenBank/DDBJ databases">
        <title>Genome sequence of Methanosarcinaceae archaeon Ag5.</title>
        <authorList>
            <person name="Protasov E."/>
            <person name="Platt K."/>
            <person name="Poehlein A."/>
            <person name="Daniel R."/>
            <person name="Brune A."/>
        </authorList>
    </citation>
    <scope>NUCLEOTIDE SEQUENCE</scope>
    <source>
        <strain evidence="1">Ag5</strain>
    </source>
</reference>
<sequence>MISSNHSFDVCVRVVTNDNIFKKHQIIMTQRGKKSSISFTISQKLLNQLNSMTQSGKFTSISDVVSTSIVFLIAERTNLNFDDSTLIETVPEDNSVRPKISAALNEYLDTELENISKDTQKSKSYIVRVALYRFIEFYNNNEITKKQEVVPGDELLVQKTELKEMVRGIAHEVVPEIIDEYLKKINEI</sequence>
<organism evidence="1 2">
    <name type="scientific">Methanolapillus africanus</name>
    <dbReference type="NCBI Taxonomy" id="3028297"/>
    <lineage>
        <taxon>Archaea</taxon>
        <taxon>Methanobacteriati</taxon>
        <taxon>Methanobacteriota</taxon>
        <taxon>Stenosarchaea group</taxon>
        <taxon>Methanomicrobia</taxon>
        <taxon>Methanosarcinales</taxon>
        <taxon>Methanosarcinaceae</taxon>
        <taxon>Methanolapillus</taxon>
    </lineage>
</organism>
<proteinExistence type="predicted"/>
<dbReference type="EMBL" id="JAWDKD010000018">
    <property type="protein sequence ID" value="MDV0447258.1"/>
    <property type="molecule type" value="Genomic_DNA"/>
</dbReference>
<protein>
    <submittedName>
        <fullName evidence="1">Uncharacterized protein</fullName>
    </submittedName>
</protein>
<evidence type="ECO:0000313" key="1">
    <source>
        <dbReference type="EMBL" id="MDV0447258.1"/>
    </source>
</evidence>
<dbReference type="Proteomes" id="UP001271789">
    <property type="component" value="Unassembled WGS sequence"/>
</dbReference>
<gene>
    <name evidence="1" type="ORF">MsAg5_11370</name>
</gene>
<name>A0AAE4MLG7_9EURY</name>
<accession>A0AAE4MLG7</accession>
<keyword evidence="2" id="KW-1185">Reference proteome</keyword>
<comment type="caution">
    <text evidence="1">The sequence shown here is derived from an EMBL/GenBank/DDBJ whole genome shotgun (WGS) entry which is preliminary data.</text>
</comment>
<dbReference type="AlphaFoldDB" id="A0AAE4MLG7"/>